<gene>
    <name evidence="3" type="ORF">Tci_856110</name>
</gene>
<protein>
    <submittedName>
        <fullName evidence="3">Putative reverse transcriptase domain-containing protein</fullName>
    </submittedName>
</protein>
<evidence type="ECO:0000313" key="3">
    <source>
        <dbReference type="EMBL" id="GFC84140.1"/>
    </source>
</evidence>
<feature type="non-terminal residue" evidence="3">
    <location>
        <position position="1"/>
    </location>
</feature>
<dbReference type="InterPro" id="IPR043128">
    <property type="entry name" value="Rev_trsase/Diguanyl_cyclase"/>
</dbReference>
<dbReference type="PANTHER" id="PTHR37984">
    <property type="entry name" value="PROTEIN CBG26694"/>
    <property type="match status" value="1"/>
</dbReference>
<evidence type="ECO:0000259" key="2">
    <source>
        <dbReference type="Pfam" id="PF17919"/>
    </source>
</evidence>
<organism evidence="3">
    <name type="scientific">Tanacetum cinerariifolium</name>
    <name type="common">Dalmatian daisy</name>
    <name type="synonym">Chrysanthemum cinerariifolium</name>
    <dbReference type="NCBI Taxonomy" id="118510"/>
    <lineage>
        <taxon>Eukaryota</taxon>
        <taxon>Viridiplantae</taxon>
        <taxon>Streptophyta</taxon>
        <taxon>Embryophyta</taxon>
        <taxon>Tracheophyta</taxon>
        <taxon>Spermatophyta</taxon>
        <taxon>Magnoliopsida</taxon>
        <taxon>eudicotyledons</taxon>
        <taxon>Gunneridae</taxon>
        <taxon>Pentapetalae</taxon>
        <taxon>asterids</taxon>
        <taxon>campanulids</taxon>
        <taxon>Asterales</taxon>
        <taxon>Asteraceae</taxon>
        <taxon>Asteroideae</taxon>
        <taxon>Anthemideae</taxon>
        <taxon>Anthemidinae</taxon>
        <taxon>Tanacetum</taxon>
    </lineage>
</organism>
<dbReference type="InterPro" id="IPR043502">
    <property type="entry name" value="DNA/RNA_pol_sf"/>
</dbReference>
<dbReference type="GO" id="GO:0003964">
    <property type="term" value="F:RNA-directed DNA polymerase activity"/>
    <property type="evidence" value="ECO:0007669"/>
    <property type="project" value="UniProtKB-KW"/>
</dbReference>
<dbReference type="InterPro" id="IPR050951">
    <property type="entry name" value="Retrovirus_Pol_polyprotein"/>
</dbReference>
<feature type="non-terminal residue" evidence="3">
    <location>
        <position position="165"/>
    </location>
</feature>
<proteinExistence type="predicted"/>
<keyword evidence="3" id="KW-0548">Nucleotidyltransferase</keyword>
<comment type="caution">
    <text evidence="3">The sequence shown here is derived from an EMBL/GenBank/DDBJ whole genome shotgun (WGS) entry which is preliminary data.</text>
</comment>
<dbReference type="EMBL" id="BKCJ011093140">
    <property type="protein sequence ID" value="GFC84140.1"/>
    <property type="molecule type" value="Genomic_DNA"/>
</dbReference>
<reference evidence="3" key="1">
    <citation type="journal article" date="2019" name="Sci. Rep.">
        <title>Draft genome of Tanacetum cinerariifolium, the natural source of mosquito coil.</title>
        <authorList>
            <person name="Yamashiro T."/>
            <person name="Shiraishi A."/>
            <person name="Satake H."/>
            <person name="Nakayama K."/>
        </authorList>
    </citation>
    <scope>NUCLEOTIDE SEQUENCE</scope>
</reference>
<dbReference type="Gene3D" id="3.30.70.270">
    <property type="match status" value="2"/>
</dbReference>
<name>A0A699RCC3_TANCI</name>
<dbReference type="SUPFAM" id="SSF56672">
    <property type="entry name" value="DNA/RNA polymerases"/>
    <property type="match status" value="2"/>
</dbReference>
<keyword evidence="3" id="KW-0695">RNA-directed DNA polymerase</keyword>
<dbReference type="AlphaFoldDB" id="A0A699RCC3"/>
<feature type="domain" description="Reverse transcriptase/retrotransposon-derived protein RNase H-like" evidence="2">
    <location>
        <begin position="7"/>
        <end position="62"/>
    </location>
</feature>
<sequence>KDKKYKWEKEEEEAFQTLKQKLCSAPILVLPKGTKNFVVYCDASLKAYGAVLMQREKDEEEHGKHLKIILELLKKERLYAKFSKCDFWLDSVQFLGHVIDRSGVHVDPAKTEAIRNWAAPTTPTEVRQFLRWAGYYQKFIEGFSLISKPLTKLTQKDKKYKWEKE</sequence>
<accession>A0A699RCC3</accession>
<dbReference type="PANTHER" id="PTHR37984:SF5">
    <property type="entry name" value="PROTEIN NYNRIN-LIKE"/>
    <property type="match status" value="1"/>
</dbReference>
<keyword evidence="1" id="KW-0511">Multifunctional enzyme</keyword>
<evidence type="ECO:0000256" key="1">
    <source>
        <dbReference type="ARBA" id="ARBA00023268"/>
    </source>
</evidence>
<keyword evidence="3" id="KW-0808">Transferase</keyword>
<dbReference type="InterPro" id="IPR041577">
    <property type="entry name" value="RT_RNaseH_2"/>
</dbReference>
<dbReference type="Pfam" id="PF17919">
    <property type="entry name" value="RT_RNaseH_2"/>
    <property type="match status" value="1"/>
</dbReference>